<evidence type="ECO:0000313" key="2">
    <source>
        <dbReference type="EMBL" id="CUN14273.1"/>
    </source>
</evidence>
<feature type="domain" description="MobA-like NTP transferase" evidence="1">
    <location>
        <begin position="14"/>
        <end position="179"/>
    </location>
</feature>
<dbReference type="InterPro" id="IPR029044">
    <property type="entry name" value="Nucleotide-diphossugar_trans"/>
</dbReference>
<dbReference type="GO" id="GO:0016779">
    <property type="term" value="F:nucleotidyltransferase activity"/>
    <property type="evidence" value="ECO:0007669"/>
    <property type="project" value="UniProtKB-ARBA"/>
</dbReference>
<proteinExistence type="predicted"/>
<dbReference type="InterPro" id="IPR025877">
    <property type="entry name" value="MobA-like_NTP_Trfase"/>
</dbReference>
<dbReference type="STRING" id="39490.ERS852448_02057"/>
<reference evidence="2 4" key="1">
    <citation type="submission" date="2015-09" db="EMBL/GenBank/DDBJ databases">
        <authorList>
            <consortium name="Pathogen Informatics"/>
        </authorList>
    </citation>
    <scope>NUCLEOTIDE SEQUENCE [LARGE SCALE GENOMIC DNA]</scope>
    <source>
        <strain evidence="2 4">2789STDY5608891</strain>
    </source>
</reference>
<dbReference type="CDD" id="cd04182">
    <property type="entry name" value="GT_2_like_f"/>
    <property type="match status" value="1"/>
</dbReference>
<organism evidence="2 4">
    <name type="scientific">Eubacterium ramulus</name>
    <dbReference type="NCBI Taxonomy" id="39490"/>
    <lineage>
        <taxon>Bacteria</taxon>
        <taxon>Bacillati</taxon>
        <taxon>Bacillota</taxon>
        <taxon>Clostridia</taxon>
        <taxon>Eubacteriales</taxon>
        <taxon>Eubacteriaceae</taxon>
        <taxon>Eubacterium</taxon>
    </lineage>
</organism>
<evidence type="ECO:0000259" key="1">
    <source>
        <dbReference type="Pfam" id="PF12804"/>
    </source>
</evidence>
<dbReference type="GeneID" id="97389891"/>
<gene>
    <name evidence="2" type="ORF">ERS852448_02057</name>
    <name evidence="3" type="ORF">GKE72_02145</name>
</gene>
<dbReference type="OrthoDB" id="285216at2"/>
<dbReference type="PANTHER" id="PTHR43777:SF1">
    <property type="entry name" value="MOLYBDENUM COFACTOR CYTIDYLYLTRANSFERASE"/>
    <property type="match status" value="1"/>
</dbReference>
<evidence type="ECO:0000313" key="3">
    <source>
        <dbReference type="EMBL" id="MSD14890.1"/>
    </source>
</evidence>
<protein>
    <submittedName>
        <fullName evidence="2">Molybdopterin-guanine dinucleotide biosynthesis protein MobA</fullName>
    </submittedName>
    <submittedName>
        <fullName evidence="3">NTP transferase domain-containing protein</fullName>
    </submittedName>
</protein>
<dbReference type="SUPFAM" id="SSF53448">
    <property type="entry name" value="Nucleotide-diphospho-sugar transferases"/>
    <property type="match status" value="1"/>
</dbReference>
<dbReference type="RefSeq" id="WP_070103973.1">
    <property type="nucleotide sequence ID" value="NZ_CP173382.1"/>
</dbReference>
<evidence type="ECO:0000313" key="5">
    <source>
        <dbReference type="Proteomes" id="UP000431304"/>
    </source>
</evidence>
<evidence type="ECO:0000313" key="4">
    <source>
        <dbReference type="Proteomes" id="UP000095492"/>
    </source>
</evidence>
<dbReference type="EMBL" id="CYYA01000014">
    <property type="protein sequence ID" value="CUN14273.1"/>
    <property type="molecule type" value="Genomic_DNA"/>
</dbReference>
<dbReference type="EMBL" id="WKRA01000002">
    <property type="protein sequence ID" value="MSD14890.1"/>
    <property type="molecule type" value="Genomic_DNA"/>
</dbReference>
<dbReference type="Proteomes" id="UP000431304">
    <property type="component" value="Unassembled WGS sequence"/>
</dbReference>
<name>A0A173UGU0_EUBRA</name>
<accession>A0A173UGU0</accession>
<keyword evidence="3" id="KW-0808">Transferase</keyword>
<reference evidence="3 5" key="2">
    <citation type="journal article" date="2019" name="Nat. Med.">
        <title>A library of human gut bacterial isolates paired with longitudinal multiomics data enables mechanistic microbiome research.</title>
        <authorList>
            <person name="Poyet M."/>
            <person name="Groussin M."/>
            <person name="Gibbons S.M."/>
            <person name="Avila-Pacheco J."/>
            <person name="Jiang X."/>
            <person name="Kearney S.M."/>
            <person name="Perrotta A.R."/>
            <person name="Berdy B."/>
            <person name="Zhao S."/>
            <person name="Lieberman T.D."/>
            <person name="Swanson P.K."/>
            <person name="Smith M."/>
            <person name="Roesemann S."/>
            <person name="Alexander J.E."/>
            <person name="Rich S.A."/>
            <person name="Livny J."/>
            <person name="Vlamakis H."/>
            <person name="Clish C."/>
            <person name="Bullock K."/>
            <person name="Deik A."/>
            <person name="Scott J."/>
            <person name="Pierce K.A."/>
            <person name="Xavier R.J."/>
            <person name="Alm E.J."/>
        </authorList>
    </citation>
    <scope>NUCLEOTIDE SEQUENCE [LARGE SCALE GENOMIC DNA]</scope>
    <source>
        <strain evidence="3 5">BIOML-A3</strain>
    </source>
</reference>
<dbReference type="Proteomes" id="UP000095492">
    <property type="component" value="Unassembled WGS sequence"/>
</dbReference>
<dbReference type="AlphaFoldDB" id="A0A173UGU0"/>
<sequence>MYSRINNDESSVGGLILAAGLSTRMGQSKPLTKFLDKKLIDQTIKTMQEAGIDNIQIVTGFEHERVEAYLQDNYSSDHIHTIWNPNYGNGSILTSIKTGLAELTDYELVFIQLVDLPCIMSETYQKLLEAMLVNGKKAVLPTVNGRRGHPALIRMDLLADILAYEGSAGGGGLRGFWKQLGDAMMELPVDDRGCIMDTDTKEQLQEAENYMRY</sequence>
<dbReference type="Pfam" id="PF12804">
    <property type="entry name" value="NTP_transf_3"/>
    <property type="match status" value="1"/>
</dbReference>
<dbReference type="Gene3D" id="3.90.550.10">
    <property type="entry name" value="Spore Coat Polysaccharide Biosynthesis Protein SpsA, Chain A"/>
    <property type="match status" value="1"/>
</dbReference>
<dbReference type="PANTHER" id="PTHR43777">
    <property type="entry name" value="MOLYBDENUM COFACTOR CYTIDYLYLTRANSFERASE"/>
    <property type="match status" value="1"/>
</dbReference>